<gene>
    <name evidence="1" type="ORF">EKO23_12545</name>
</gene>
<dbReference type="RefSeq" id="WP_134717746.1">
    <property type="nucleotide sequence ID" value="NZ_SDKM01000016.1"/>
</dbReference>
<evidence type="ECO:0000313" key="1">
    <source>
        <dbReference type="EMBL" id="RYP85575.1"/>
    </source>
</evidence>
<dbReference type="SUPFAM" id="SSF56784">
    <property type="entry name" value="HAD-like"/>
    <property type="match status" value="1"/>
</dbReference>
<name>A0A4Q4ZD73_9ACTN</name>
<dbReference type="InterPro" id="IPR036412">
    <property type="entry name" value="HAD-like_sf"/>
</dbReference>
<reference evidence="1 2" key="1">
    <citation type="submission" date="2019-01" db="EMBL/GenBank/DDBJ databases">
        <title>Nocardioides guangzhouensis sp. nov., an actinobacterium isolated from soil.</title>
        <authorList>
            <person name="Fu Y."/>
            <person name="Cai Y."/>
            <person name="Lin Z."/>
            <person name="Chen P."/>
        </authorList>
    </citation>
    <scope>NUCLEOTIDE SEQUENCE [LARGE SCALE GENOMIC DNA]</scope>
    <source>
        <strain evidence="1 2">130</strain>
    </source>
</reference>
<dbReference type="Proteomes" id="UP000295198">
    <property type="component" value="Unassembled WGS sequence"/>
</dbReference>
<proteinExistence type="predicted"/>
<dbReference type="InterPro" id="IPR023214">
    <property type="entry name" value="HAD_sf"/>
</dbReference>
<dbReference type="SFLD" id="SFLDG01129">
    <property type="entry name" value="C1.5:_HAD__Beta-PGM__Phosphata"/>
    <property type="match status" value="1"/>
</dbReference>
<evidence type="ECO:0000313" key="2">
    <source>
        <dbReference type="Proteomes" id="UP000295198"/>
    </source>
</evidence>
<dbReference type="OrthoDB" id="9797415at2"/>
<dbReference type="PRINTS" id="PR00413">
    <property type="entry name" value="HADHALOGNASE"/>
</dbReference>
<dbReference type="PANTHER" id="PTHR43611">
    <property type="entry name" value="ALPHA-D-GLUCOSE 1-PHOSPHATE PHOSPHATASE"/>
    <property type="match status" value="1"/>
</dbReference>
<dbReference type="EMBL" id="SDKM01000016">
    <property type="protein sequence ID" value="RYP85575.1"/>
    <property type="molecule type" value="Genomic_DNA"/>
</dbReference>
<dbReference type="PANTHER" id="PTHR43611:SF3">
    <property type="entry name" value="FLAVIN MONONUCLEOTIDE HYDROLASE 1, CHLOROPLATIC"/>
    <property type="match status" value="1"/>
</dbReference>
<keyword evidence="1" id="KW-0378">Hydrolase</keyword>
<organism evidence="1 2">
    <name type="scientific">Nocardioides guangzhouensis</name>
    <dbReference type="NCBI Taxonomy" id="2497878"/>
    <lineage>
        <taxon>Bacteria</taxon>
        <taxon>Bacillati</taxon>
        <taxon>Actinomycetota</taxon>
        <taxon>Actinomycetes</taxon>
        <taxon>Propionibacteriales</taxon>
        <taxon>Nocardioidaceae</taxon>
        <taxon>Nocardioides</taxon>
    </lineage>
</organism>
<dbReference type="NCBIfam" id="TIGR01509">
    <property type="entry name" value="HAD-SF-IA-v3"/>
    <property type="match status" value="1"/>
</dbReference>
<dbReference type="InterPro" id="IPR006439">
    <property type="entry name" value="HAD-SF_hydro_IA"/>
</dbReference>
<sequence>MTGERPPVRHVLLDADGVMQDLPGGWRAALDPFLGERSEELLGALATDEQACLRGEPFLPVLDDLLGRLGVDVPAAELHAAVWERIAVAPGSVALVRELRADGLGVHLATNQNPERAAYMRQALGYGDLFDGAFYSCEMGAAKPEPAYFDAALAALGAAPDEVVLVDDSTRNVDGARAVGLRAEHWHLDHGHDVLRGLLAAHRPG</sequence>
<protein>
    <submittedName>
        <fullName evidence="1">HAD family hydrolase</fullName>
    </submittedName>
</protein>
<dbReference type="Gene3D" id="3.40.50.1000">
    <property type="entry name" value="HAD superfamily/HAD-like"/>
    <property type="match status" value="1"/>
</dbReference>
<dbReference type="SFLD" id="SFLDS00003">
    <property type="entry name" value="Haloacid_Dehalogenase"/>
    <property type="match status" value="1"/>
</dbReference>
<keyword evidence="2" id="KW-1185">Reference proteome</keyword>
<dbReference type="Pfam" id="PF00702">
    <property type="entry name" value="Hydrolase"/>
    <property type="match status" value="1"/>
</dbReference>
<dbReference type="GO" id="GO:0016787">
    <property type="term" value="F:hydrolase activity"/>
    <property type="evidence" value="ECO:0007669"/>
    <property type="project" value="UniProtKB-KW"/>
</dbReference>
<comment type="caution">
    <text evidence="1">The sequence shown here is derived from an EMBL/GenBank/DDBJ whole genome shotgun (WGS) entry which is preliminary data.</text>
</comment>
<dbReference type="AlphaFoldDB" id="A0A4Q4ZD73"/>
<accession>A0A4Q4ZD73</accession>